<dbReference type="AlphaFoldDB" id="A0AAP0C3I0"/>
<protein>
    <recommendedName>
        <fullName evidence="4">RING-type E3 ubiquitin transferase</fullName>
        <ecNumber evidence="4">2.3.2.27</ecNumber>
    </recommendedName>
</protein>
<evidence type="ECO:0000259" key="16">
    <source>
        <dbReference type="PROSITE" id="PS50089"/>
    </source>
</evidence>
<dbReference type="Proteomes" id="UP001408789">
    <property type="component" value="Unassembled WGS sequence"/>
</dbReference>
<dbReference type="InterPro" id="IPR013083">
    <property type="entry name" value="Znf_RING/FYVE/PHD"/>
</dbReference>
<dbReference type="FunFam" id="3.30.40.10:FF:000187">
    <property type="entry name" value="E3 ubiquitin-protein ligase ATL6"/>
    <property type="match status" value="1"/>
</dbReference>
<dbReference type="GO" id="GO:0061630">
    <property type="term" value="F:ubiquitin protein ligase activity"/>
    <property type="evidence" value="ECO:0007669"/>
    <property type="project" value="UniProtKB-EC"/>
</dbReference>
<comment type="caution">
    <text evidence="17">The sequence shown here is derived from an EMBL/GenBank/DDBJ whole genome shotgun (WGS) entry which is preliminary data.</text>
</comment>
<name>A0AAP0C3I0_9ASTR</name>
<evidence type="ECO:0000256" key="2">
    <source>
        <dbReference type="ARBA" id="ARBA00004167"/>
    </source>
</evidence>
<sequence>MTRPHRFLSTSSPTAVAESPEELSAESDFIFIIAALLCALVCFVGLITVAHCAWLRRRRSMANPTSDQPSAANTGVKKKVVDGLPKFAYDSAKEDKGGKHSSGDCVICLVDYADGDEIRVLPQCGHGFHVGCIGKWLGSHSTCPSCRQILVNCKKCGEIPTVAAGKSSLAAEEGGEHNGSMVSAVGR</sequence>
<dbReference type="PROSITE" id="PS50089">
    <property type="entry name" value="ZF_RING_2"/>
    <property type="match status" value="1"/>
</dbReference>
<dbReference type="InterPro" id="IPR052788">
    <property type="entry name" value="RING-type_E3_ligase_ATL"/>
</dbReference>
<evidence type="ECO:0000256" key="4">
    <source>
        <dbReference type="ARBA" id="ARBA00012483"/>
    </source>
</evidence>
<evidence type="ECO:0000256" key="7">
    <source>
        <dbReference type="ARBA" id="ARBA00022723"/>
    </source>
</evidence>
<dbReference type="SUPFAM" id="SSF57850">
    <property type="entry name" value="RING/U-box"/>
    <property type="match status" value="1"/>
</dbReference>
<gene>
    <name evidence="17" type="ORF">SSX86_032561</name>
</gene>
<evidence type="ECO:0000256" key="14">
    <source>
        <dbReference type="PROSITE-ProRule" id="PRU00175"/>
    </source>
</evidence>
<evidence type="ECO:0000256" key="3">
    <source>
        <dbReference type="ARBA" id="ARBA00004906"/>
    </source>
</evidence>
<evidence type="ECO:0000256" key="13">
    <source>
        <dbReference type="ARBA" id="ARBA00024209"/>
    </source>
</evidence>
<evidence type="ECO:0000313" key="17">
    <source>
        <dbReference type="EMBL" id="KAK9048475.1"/>
    </source>
</evidence>
<dbReference type="Pfam" id="PF13639">
    <property type="entry name" value="zf-RING_2"/>
    <property type="match status" value="1"/>
</dbReference>
<evidence type="ECO:0000256" key="12">
    <source>
        <dbReference type="ARBA" id="ARBA00023136"/>
    </source>
</evidence>
<evidence type="ECO:0000313" key="18">
    <source>
        <dbReference type="Proteomes" id="UP001408789"/>
    </source>
</evidence>
<feature type="transmembrane region" description="Helical" evidence="15">
    <location>
        <begin position="29"/>
        <end position="54"/>
    </location>
</feature>
<evidence type="ECO:0000256" key="5">
    <source>
        <dbReference type="ARBA" id="ARBA00022679"/>
    </source>
</evidence>
<keyword evidence="18" id="KW-1185">Reference proteome</keyword>
<keyword evidence="8 14" id="KW-0863">Zinc-finger</keyword>
<dbReference type="GO" id="GO:0016020">
    <property type="term" value="C:membrane"/>
    <property type="evidence" value="ECO:0007669"/>
    <property type="project" value="UniProtKB-SubCell"/>
</dbReference>
<dbReference type="CDD" id="cd16461">
    <property type="entry name" value="RING-H2_EL5-like"/>
    <property type="match status" value="1"/>
</dbReference>
<evidence type="ECO:0000256" key="15">
    <source>
        <dbReference type="SAM" id="Phobius"/>
    </source>
</evidence>
<comment type="pathway">
    <text evidence="3">Protein modification; protein ubiquitination.</text>
</comment>
<evidence type="ECO:0000256" key="6">
    <source>
        <dbReference type="ARBA" id="ARBA00022692"/>
    </source>
</evidence>
<dbReference type="SMART" id="SM00184">
    <property type="entry name" value="RING"/>
    <property type="match status" value="1"/>
</dbReference>
<dbReference type="EMBL" id="JBCNJP010012101">
    <property type="protein sequence ID" value="KAK9048475.1"/>
    <property type="molecule type" value="Genomic_DNA"/>
</dbReference>
<dbReference type="PANTHER" id="PTHR45798">
    <property type="entry name" value="RING-H2 FINGER PROTEIN ATL61-RELATED-RELATED"/>
    <property type="match status" value="1"/>
</dbReference>
<comment type="subcellular location">
    <subcellularLocation>
        <location evidence="2">Membrane</location>
        <topology evidence="2">Single-pass membrane protein</topology>
    </subcellularLocation>
</comment>
<keyword evidence="6 15" id="KW-0812">Transmembrane</keyword>
<dbReference type="GO" id="GO:0008270">
    <property type="term" value="F:zinc ion binding"/>
    <property type="evidence" value="ECO:0007669"/>
    <property type="project" value="UniProtKB-KW"/>
</dbReference>
<dbReference type="EC" id="2.3.2.27" evidence="4"/>
<feature type="domain" description="RING-type" evidence="16">
    <location>
        <begin position="105"/>
        <end position="147"/>
    </location>
</feature>
<dbReference type="InterPro" id="IPR001841">
    <property type="entry name" value="Znf_RING"/>
</dbReference>
<dbReference type="PANTHER" id="PTHR45798:SF60">
    <property type="entry name" value="ZINC FINGER, RING_FYVE_PHD-TYPE-RELATED"/>
    <property type="match status" value="1"/>
</dbReference>
<reference evidence="17 18" key="1">
    <citation type="submission" date="2024-04" db="EMBL/GenBank/DDBJ databases">
        <title>The reference genome of an endangered Asteraceae, Deinandra increscens subsp. villosa, native to the Central Coast of California.</title>
        <authorList>
            <person name="Guilliams M."/>
            <person name="Hasenstab-Lehman K."/>
            <person name="Meyer R."/>
            <person name="Mcevoy S."/>
        </authorList>
    </citation>
    <scope>NUCLEOTIDE SEQUENCE [LARGE SCALE GENOMIC DNA]</scope>
    <source>
        <tissue evidence="17">Leaf</tissue>
    </source>
</reference>
<evidence type="ECO:0000256" key="10">
    <source>
        <dbReference type="ARBA" id="ARBA00022833"/>
    </source>
</evidence>
<keyword evidence="9" id="KW-0833">Ubl conjugation pathway</keyword>
<proteinExistence type="inferred from homology"/>
<organism evidence="17 18">
    <name type="scientific">Deinandra increscens subsp. villosa</name>
    <dbReference type="NCBI Taxonomy" id="3103831"/>
    <lineage>
        <taxon>Eukaryota</taxon>
        <taxon>Viridiplantae</taxon>
        <taxon>Streptophyta</taxon>
        <taxon>Embryophyta</taxon>
        <taxon>Tracheophyta</taxon>
        <taxon>Spermatophyta</taxon>
        <taxon>Magnoliopsida</taxon>
        <taxon>eudicotyledons</taxon>
        <taxon>Gunneridae</taxon>
        <taxon>Pentapetalae</taxon>
        <taxon>asterids</taxon>
        <taxon>campanulids</taxon>
        <taxon>Asterales</taxon>
        <taxon>Asteraceae</taxon>
        <taxon>Asteroideae</taxon>
        <taxon>Heliantheae alliance</taxon>
        <taxon>Madieae</taxon>
        <taxon>Madiinae</taxon>
        <taxon>Deinandra</taxon>
    </lineage>
</organism>
<comment type="catalytic activity">
    <reaction evidence="1">
        <text>S-ubiquitinyl-[E2 ubiquitin-conjugating enzyme]-L-cysteine + [acceptor protein]-L-lysine = [E2 ubiquitin-conjugating enzyme]-L-cysteine + N(6)-ubiquitinyl-[acceptor protein]-L-lysine.</text>
        <dbReference type="EC" id="2.3.2.27"/>
    </reaction>
</comment>
<evidence type="ECO:0000256" key="8">
    <source>
        <dbReference type="ARBA" id="ARBA00022771"/>
    </source>
</evidence>
<keyword evidence="12 15" id="KW-0472">Membrane</keyword>
<keyword evidence="10" id="KW-0862">Zinc</keyword>
<evidence type="ECO:0000256" key="11">
    <source>
        <dbReference type="ARBA" id="ARBA00022989"/>
    </source>
</evidence>
<evidence type="ECO:0000256" key="9">
    <source>
        <dbReference type="ARBA" id="ARBA00022786"/>
    </source>
</evidence>
<accession>A0AAP0C3I0</accession>
<comment type="similarity">
    <text evidence="13">Belongs to the RING-type zinc finger family. ATL subfamily.</text>
</comment>
<keyword evidence="7" id="KW-0479">Metal-binding</keyword>
<keyword evidence="5" id="KW-0808">Transferase</keyword>
<keyword evidence="11 15" id="KW-1133">Transmembrane helix</keyword>
<evidence type="ECO:0000256" key="1">
    <source>
        <dbReference type="ARBA" id="ARBA00000900"/>
    </source>
</evidence>
<dbReference type="Gene3D" id="3.30.40.10">
    <property type="entry name" value="Zinc/RING finger domain, C3HC4 (zinc finger)"/>
    <property type="match status" value="1"/>
</dbReference>